<evidence type="ECO:0000313" key="1">
    <source>
        <dbReference type="EMBL" id="BAI96730.1"/>
    </source>
</evidence>
<name>D4Z298_SPHIU</name>
<dbReference type="KEGG" id="sjp:SJA_C1-18960"/>
<accession>D4Z298</accession>
<proteinExistence type="predicted"/>
<protein>
    <recommendedName>
        <fullName evidence="3">DUF3299 domain-containing protein</fullName>
    </recommendedName>
</protein>
<reference evidence="1 2" key="1">
    <citation type="journal article" date="2010" name="J. Bacteriol.">
        <title>Complete genome sequence of the representative gamma-hexachlorocyclohexane-degrading bacterium Sphingobium japonicum UT26.</title>
        <authorList>
            <person name="Nagata Y."/>
            <person name="Ohtsubo Y."/>
            <person name="Endo R."/>
            <person name="Ichikawa N."/>
            <person name="Ankai A."/>
            <person name="Oguchi A."/>
            <person name="Fukui S."/>
            <person name="Fujita N."/>
            <person name="Tsuda M."/>
        </authorList>
    </citation>
    <scope>NUCLEOTIDE SEQUENCE [LARGE SCALE GENOMIC DNA]</scope>
    <source>
        <strain evidence="2">DSM 16413 / CCM 7287 / MTCC 6362 / UT26 / NBRC 101211 / UT26S</strain>
    </source>
</reference>
<dbReference type="eggNOG" id="COG3495">
    <property type="taxonomic scope" value="Bacteria"/>
</dbReference>
<dbReference type="AlphaFoldDB" id="D4Z298"/>
<evidence type="ECO:0008006" key="3">
    <source>
        <dbReference type="Google" id="ProtNLM"/>
    </source>
</evidence>
<keyword evidence="2" id="KW-1185">Reference proteome</keyword>
<dbReference type="HOGENOM" id="CLU_117100_2_0_5"/>
<evidence type="ECO:0000313" key="2">
    <source>
        <dbReference type="Proteomes" id="UP000007753"/>
    </source>
</evidence>
<dbReference type="EMBL" id="AP010803">
    <property type="protein sequence ID" value="BAI96730.1"/>
    <property type="molecule type" value="Genomic_DNA"/>
</dbReference>
<sequence length="135" mass="14907">MTLGGTAPRPPGTLDHEDDLRWVFFHDARVTADEAKGEYNAAFSPSLSKMEGQSFSITGYMLPIETSTKSAHFVLTRRSAGCPFCPPNEPTEAIEIFATGPVDYRQTPVTVEGRLHLIARSETGLFYRLDRAKVS</sequence>
<dbReference type="InterPro" id="IPR021727">
    <property type="entry name" value="DUF3299"/>
</dbReference>
<dbReference type="STRING" id="452662.SJA_C1-18960"/>
<organism evidence="1 2">
    <name type="scientific">Sphingobium indicum (strain DSM 16413 / CCM 7287 / MTCC 6362 / UT26 / NBRC 101211 / UT26S)</name>
    <name type="common">Sphingobium japonicum</name>
    <dbReference type="NCBI Taxonomy" id="452662"/>
    <lineage>
        <taxon>Bacteria</taxon>
        <taxon>Pseudomonadati</taxon>
        <taxon>Pseudomonadota</taxon>
        <taxon>Alphaproteobacteria</taxon>
        <taxon>Sphingomonadales</taxon>
        <taxon>Sphingomonadaceae</taxon>
        <taxon>Sphingobium</taxon>
    </lineage>
</organism>
<dbReference type="Pfam" id="PF11736">
    <property type="entry name" value="DUF3299"/>
    <property type="match status" value="1"/>
</dbReference>
<dbReference type="Gene3D" id="2.40.50.870">
    <property type="entry name" value="Protein of unknown function (DUF3299)"/>
    <property type="match status" value="1"/>
</dbReference>
<dbReference type="Proteomes" id="UP000007753">
    <property type="component" value="Chromosome 1"/>
</dbReference>
<gene>
    <name evidence="1" type="ordered locus">SJA_C1-18960</name>
</gene>